<dbReference type="InterPro" id="IPR002711">
    <property type="entry name" value="HNH"/>
</dbReference>
<reference evidence="3 4" key="1">
    <citation type="submission" date="2018-12" db="EMBL/GenBank/DDBJ databases">
        <title>The genome sequences of strain 502.</title>
        <authorList>
            <person name="Gao J."/>
            <person name="Sun J."/>
        </authorList>
    </citation>
    <scope>NUCLEOTIDE SEQUENCE [LARGE SCALE GENOMIC DNA]</scope>
    <source>
        <strain evidence="3 4">502</strain>
    </source>
</reference>
<keyword evidence="3" id="KW-0378">Hydrolase</keyword>
<proteinExistence type="predicted"/>
<gene>
    <name evidence="3" type="ORF">EJO66_07780</name>
</gene>
<sequence>MTHRTNLCALRESAFLAQGHPCFYCLHPMWRADAKAFAAAHGISRDRARMFRLTAEHLTAKMDGGRTIASNIVAACRYCHHGRHAQFPGAASDPEAYSFFVLLSVAAGVWRAKGPTVEHPCRPPRGRAAKNSLLSQREYH</sequence>
<dbReference type="Gene3D" id="1.10.30.50">
    <property type="match status" value="1"/>
</dbReference>
<keyword evidence="3" id="KW-0540">Nuclease</keyword>
<feature type="region of interest" description="Disordered" evidence="1">
    <location>
        <begin position="116"/>
        <end position="140"/>
    </location>
</feature>
<dbReference type="Proteomes" id="UP000271137">
    <property type="component" value="Unassembled WGS sequence"/>
</dbReference>
<evidence type="ECO:0000256" key="1">
    <source>
        <dbReference type="SAM" id="MobiDB-lite"/>
    </source>
</evidence>
<evidence type="ECO:0000259" key="2">
    <source>
        <dbReference type="Pfam" id="PF01844"/>
    </source>
</evidence>
<dbReference type="GO" id="GO:0004519">
    <property type="term" value="F:endonuclease activity"/>
    <property type="evidence" value="ECO:0007669"/>
    <property type="project" value="UniProtKB-KW"/>
</dbReference>
<protein>
    <submittedName>
        <fullName evidence="3">Restriction endonuclease</fullName>
    </submittedName>
</protein>
<dbReference type="RefSeq" id="WP_125964898.1">
    <property type="nucleotide sequence ID" value="NZ_RXFQ01000004.1"/>
</dbReference>
<evidence type="ECO:0000313" key="3">
    <source>
        <dbReference type="EMBL" id="RSZ40033.1"/>
    </source>
</evidence>
<dbReference type="EMBL" id="RXFQ01000004">
    <property type="protein sequence ID" value="RSZ40033.1"/>
    <property type="molecule type" value="Genomic_DNA"/>
</dbReference>
<keyword evidence="4" id="KW-1185">Reference proteome</keyword>
<evidence type="ECO:0000313" key="4">
    <source>
        <dbReference type="Proteomes" id="UP000271137"/>
    </source>
</evidence>
<dbReference type="Pfam" id="PF01844">
    <property type="entry name" value="HNH"/>
    <property type="match status" value="1"/>
</dbReference>
<organism evidence="3 4">
    <name type="scientific">Variovorax beijingensis</name>
    <dbReference type="NCBI Taxonomy" id="2496117"/>
    <lineage>
        <taxon>Bacteria</taxon>
        <taxon>Pseudomonadati</taxon>
        <taxon>Pseudomonadota</taxon>
        <taxon>Betaproteobacteria</taxon>
        <taxon>Burkholderiales</taxon>
        <taxon>Comamonadaceae</taxon>
        <taxon>Variovorax</taxon>
    </lineage>
</organism>
<accession>A0ABY0A924</accession>
<feature type="domain" description="HNH" evidence="2">
    <location>
        <begin position="52"/>
        <end position="85"/>
    </location>
</feature>
<name>A0ABY0A924_9BURK</name>
<keyword evidence="3" id="KW-0255">Endonuclease</keyword>
<comment type="caution">
    <text evidence="3">The sequence shown here is derived from an EMBL/GenBank/DDBJ whole genome shotgun (WGS) entry which is preliminary data.</text>
</comment>